<dbReference type="PANTHER" id="PTHR45641">
    <property type="entry name" value="TETRATRICOPEPTIDE REPEAT PROTEIN (AFU_ORTHOLOGUE AFUA_6G03870)"/>
    <property type="match status" value="1"/>
</dbReference>
<evidence type="ECO:0000313" key="5">
    <source>
        <dbReference type="Proteomes" id="UP000663720"/>
    </source>
</evidence>
<reference evidence="4" key="1">
    <citation type="journal article" date="2021" name="Microb. Physiol.">
        <title>Proteogenomic Insights into the Physiology of Marine, Sulfate-Reducing, Filamentous Desulfonema limicola and Desulfonema magnum.</title>
        <authorList>
            <person name="Schnaars V."/>
            <person name="Wohlbrand L."/>
            <person name="Scheve S."/>
            <person name="Hinrichs C."/>
            <person name="Reinhardt R."/>
            <person name="Rabus R."/>
        </authorList>
    </citation>
    <scope>NUCLEOTIDE SEQUENCE</scope>
    <source>
        <strain evidence="4">5ac10</strain>
    </source>
</reference>
<feature type="repeat" description="TPR" evidence="3">
    <location>
        <begin position="397"/>
        <end position="430"/>
    </location>
</feature>
<keyword evidence="1" id="KW-0677">Repeat</keyword>
<evidence type="ECO:0000256" key="1">
    <source>
        <dbReference type="ARBA" id="ARBA00022737"/>
    </source>
</evidence>
<dbReference type="InterPro" id="IPR019734">
    <property type="entry name" value="TPR_rpt"/>
</dbReference>
<dbReference type="Pfam" id="PF13424">
    <property type="entry name" value="TPR_12"/>
    <property type="match status" value="3"/>
</dbReference>
<dbReference type="SMART" id="SM00671">
    <property type="entry name" value="SEL1"/>
    <property type="match status" value="5"/>
</dbReference>
<dbReference type="SMART" id="SM00028">
    <property type="entry name" value="TPR"/>
    <property type="match status" value="6"/>
</dbReference>
<feature type="repeat" description="TPR" evidence="3">
    <location>
        <begin position="437"/>
        <end position="470"/>
    </location>
</feature>
<gene>
    <name evidence="4" type="ORF">dnl_24160</name>
</gene>
<protein>
    <submittedName>
        <fullName evidence="4">Tetratricopeptide repeat-containing protein</fullName>
    </submittedName>
</protein>
<dbReference type="KEGG" id="dli:dnl_24160"/>
<dbReference type="SUPFAM" id="SSF48452">
    <property type="entry name" value="TPR-like"/>
    <property type="match status" value="2"/>
</dbReference>
<dbReference type="Proteomes" id="UP000663720">
    <property type="component" value="Chromosome"/>
</dbReference>
<keyword evidence="5" id="KW-1185">Reference proteome</keyword>
<proteinExistence type="predicted"/>
<feature type="repeat" description="TPR" evidence="3">
    <location>
        <begin position="317"/>
        <end position="350"/>
    </location>
</feature>
<feature type="repeat" description="TPR" evidence="3">
    <location>
        <begin position="357"/>
        <end position="390"/>
    </location>
</feature>
<evidence type="ECO:0000256" key="3">
    <source>
        <dbReference type="PROSITE-ProRule" id="PRU00339"/>
    </source>
</evidence>
<dbReference type="Gene3D" id="1.25.40.10">
    <property type="entry name" value="Tetratricopeptide repeat domain"/>
    <property type="match status" value="2"/>
</dbReference>
<evidence type="ECO:0000313" key="4">
    <source>
        <dbReference type="EMBL" id="QTA80128.1"/>
    </source>
</evidence>
<evidence type="ECO:0000256" key="2">
    <source>
        <dbReference type="ARBA" id="ARBA00022803"/>
    </source>
</evidence>
<dbReference type="PROSITE" id="PS50005">
    <property type="entry name" value="TPR"/>
    <property type="match status" value="5"/>
</dbReference>
<dbReference type="AlphaFoldDB" id="A0A975GGD5"/>
<dbReference type="EMBL" id="CP061799">
    <property type="protein sequence ID" value="QTA80128.1"/>
    <property type="molecule type" value="Genomic_DNA"/>
</dbReference>
<name>A0A975GGD5_9BACT</name>
<dbReference type="InterPro" id="IPR006597">
    <property type="entry name" value="Sel1-like"/>
</dbReference>
<sequence>MINEDQHIEALKNAVRDPVSALTAVEVDTKHRADRLVKILQQEINNRPGAVLLLLCNQPPGLLLEQAEKEILEWAGHEGVLFIIDQGCGDEKQAHDFWTKMNFLREGWGGLKCHVIFFLLPLNYRSMVRDADHFADWIPLKLHILGISEDNQADPSYQIKDTAFSENEMSFKTARQVLSSLQEQLAQAVHNGADKSLLVQRYYLPMFEAAVKIYALQRAQSLRRHISETDIKETEMPEWLYNNFILDLELRNFDDAERSITRLLEWAKENNDQELEADSYHNMGTIAQEQRDFTSAEKWYRKSLEIEEKHGNEHGAASTYHQLGRIAEERRDFDAAEKWYRKSLEIKEKHGNEHGAASTYHQLGSIAQERRDFDAAEKWYRKSLEIEEKHGNEHGAASTYHQLGRIAQERRDFDAAEKWYRKSLEINEKHGNEHGATITYHQLGYVAQERRDFDAAEKWYRKSLEINEKHGNEHGAAGTYHQIGNLSGLQENYEEAGKWLIKAVIIFIRFNDLHNAKQGANNFMIFYKQSPPETQTRLKAMWEEAGLPAFV</sequence>
<dbReference type="RefSeq" id="WP_207691802.1">
    <property type="nucleotide sequence ID" value="NZ_CP061799.1"/>
</dbReference>
<accession>A0A975GGD5</accession>
<dbReference type="PANTHER" id="PTHR45641:SF19">
    <property type="entry name" value="NEPHROCYSTIN-3"/>
    <property type="match status" value="1"/>
</dbReference>
<organism evidence="4 5">
    <name type="scientific">Desulfonema limicola</name>
    <dbReference type="NCBI Taxonomy" id="45656"/>
    <lineage>
        <taxon>Bacteria</taxon>
        <taxon>Pseudomonadati</taxon>
        <taxon>Thermodesulfobacteriota</taxon>
        <taxon>Desulfobacteria</taxon>
        <taxon>Desulfobacterales</taxon>
        <taxon>Desulfococcaceae</taxon>
        <taxon>Desulfonema</taxon>
    </lineage>
</organism>
<feature type="repeat" description="TPR" evidence="3">
    <location>
        <begin position="277"/>
        <end position="310"/>
    </location>
</feature>
<dbReference type="InterPro" id="IPR011990">
    <property type="entry name" value="TPR-like_helical_dom_sf"/>
</dbReference>
<keyword evidence="2 3" id="KW-0802">TPR repeat</keyword>